<dbReference type="InterPro" id="IPR032806">
    <property type="entry name" value="YbfD_N"/>
</dbReference>
<dbReference type="Pfam" id="PF13808">
    <property type="entry name" value="DDE_Tnp_1_assoc"/>
    <property type="match status" value="1"/>
</dbReference>
<keyword evidence="3" id="KW-1185">Reference proteome</keyword>
<feature type="domain" description="H repeat-associated protein N-terminal" evidence="1">
    <location>
        <begin position="12"/>
        <end position="87"/>
    </location>
</feature>
<evidence type="ECO:0000259" key="1">
    <source>
        <dbReference type="Pfam" id="PF13808"/>
    </source>
</evidence>
<evidence type="ECO:0000313" key="3">
    <source>
        <dbReference type="Proteomes" id="UP000004200"/>
    </source>
</evidence>
<dbReference type="Proteomes" id="UP000004200">
    <property type="component" value="Unassembled WGS sequence"/>
</dbReference>
<dbReference type="InterPro" id="IPR051698">
    <property type="entry name" value="Transposase_11-like"/>
</dbReference>
<gene>
    <name evidence="2" type="ORF">ThidrDRAFT_4216</name>
</gene>
<proteinExistence type="predicted"/>
<protein>
    <submittedName>
        <fullName evidence="2">Transposase ISAs1 family protein</fullName>
    </submittedName>
</protein>
<dbReference type="STRING" id="765913.ThidrDRAFT_4216"/>
<dbReference type="PANTHER" id="PTHR30298">
    <property type="entry name" value="H REPEAT-ASSOCIATED PREDICTED TRANSPOSASE"/>
    <property type="match status" value="1"/>
</dbReference>
<dbReference type="RefSeq" id="WP_007042929.1">
    <property type="nucleotide sequence ID" value="NZ_AFWT01000050.1"/>
</dbReference>
<comment type="caution">
    <text evidence="2">The sequence shown here is derived from an EMBL/GenBank/DDBJ whole genome shotgun (WGS) entry which is preliminary data.</text>
</comment>
<dbReference type="PANTHER" id="PTHR30298:SF0">
    <property type="entry name" value="PROTEIN YBFL-RELATED"/>
    <property type="match status" value="1"/>
</dbReference>
<reference evidence="2 3" key="1">
    <citation type="submission" date="2011-06" db="EMBL/GenBank/DDBJ databases">
        <title>The draft genome of Thiorhodococcus drewsii AZ1.</title>
        <authorList>
            <consortium name="US DOE Joint Genome Institute (JGI-PGF)"/>
            <person name="Lucas S."/>
            <person name="Han J."/>
            <person name="Lapidus A."/>
            <person name="Cheng J.-F."/>
            <person name="Goodwin L."/>
            <person name="Pitluck S."/>
            <person name="Peters L."/>
            <person name="Land M.L."/>
            <person name="Hauser L."/>
            <person name="Vogl K."/>
            <person name="Liu Z."/>
            <person name="Imhoff J."/>
            <person name="Thiel V."/>
            <person name="Frigaard N.-U."/>
            <person name="Bryant D.A."/>
            <person name="Woyke T.J."/>
        </authorList>
    </citation>
    <scope>NUCLEOTIDE SEQUENCE [LARGE SCALE GENOMIC DNA]</scope>
    <source>
        <strain evidence="2 3">AZ1</strain>
    </source>
</reference>
<accession>G2E7F3</accession>
<organism evidence="2 3">
    <name type="scientific">Thiorhodococcus drewsii AZ1</name>
    <dbReference type="NCBI Taxonomy" id="765913"/>
    <lineage>
        <taxon>Bacteria</taxon>
        <taxon>Pseudomonadati</taxon>
        <taxon>Pseudomonadota</taxon>
        <taxon>Gammaproteobacteria</taxon>
        <taxon>Chromatiales</taxon>
        <taxon>Chromatiaceae</taxon>
        <taxon>Thiorhodococcus</taxon>
    </lineage>
</organism>
<evidence type="ECO:0000313" key="2">
    <source>
        <dbReference type="EMBL" id="EGV27992.1"/>
    </source>
</evidence>
<name>G2E7F3_9GAMM</name>
<dbReference type="AlphaFoldDB" id="G2E7F3"/>
<dbReference type="eggNOG" id="COG5433">
    <property type="taxonomic scope" value="Bacteria"/>
</dbReference>
<dbReference type="EMBL" id="AFWT01000050">
    <property type="protein sequence ID" value="EGV27992.1"/>
    <property type="molecule type" value="Genomic_DNA"/>
</dbReference>
<sequence length="87" mass="9829">MPEMPSDRSLLTHFSTLENPRCAIKQRHRLNDMIAIAITGVLCGADGWVQIAEFGRAKQTWLERFLALPNGIHVHDTFGRVFSLIDP</sequence>